<dbReference type="InterPro" id="IPR036388">
    <property type="entry name" value="WH-like_DNA-bd_sf"/>
</dbReference>
<proteinExistence type="predicted"/>
<feature type="domain" description="Transcription regulator PadR N-terminal" evidence="3">
    <location>
        <begin position="6"/>
        <end position="56"/>
    </location>
</feature>
<evidence type="ECO:0000259" key="4">
    <source>
        <dbReference type="Pfam" id="PF10400"/>
    </source>
</evidence>
<evidence type="ECO:0000313" key="6">
    <source>
        <dbReference type="Proteomes" id="UP001589788"/>
    </source>
</evidence>
<evidence type="ECO:0000256" key="2">
    <source>
        <dbReference type="SAM" id="MobiDB-lite"/>
    </source>
</evidence>
<evidence type="ECO:0000259" key="3">
    <source>
        <dbReference type="Pfam" id="PF03551"/>
    </source>
</evidence>
<feature type="coiled-coil region" evidence="1">
    <location>
        <begin position="137"/>
        <end position="164"/>
    </location>
</feature>
<dbReference type="Pfam" id="PF10400">
    <property type="entry name" value="Vir_act_alpha_C"/>
    <property type="match status" value="1"/>
</dbReference>
<dbReference type="EMBL" id="JBHLYQ010000001">
    <property type="protein sequence ID" value="MFC0080609.1"/>
    <property type="molecule type" value="Genomic_DNA"/>
</dbReference>
<keyword evidence="6" id="KW-1185">Reference proteome</keyword>
<dbReference type="Pfam" id="PF03551">
    <property type="entry name" value="PadR"/>
    <property type="match status" value="1"/>
</dbReference>
<accession>A0ABV6C2U4</accession>
<dbReference type="Gene3D" id="1.10.10.10">
    <property type="entry name" value="Winged helix-like DNA-binding domain superfamily/Winged helix DNA-binding domain"/>
    <property type="match status" value="1"/>
</dbReference>
<name>A0ABV6C2U4_9ACTN</name>
<dbReference type="PANTHER" id="PTHR43252:SF6">
    <property type="entry name" value="NEGATIVE TRANSCRIPTION REGULATOR PADR"/>
    <property type="match status" value="1"/>
</dbReference>
<evidence type="ECO:0000313" key="5">
    <source>
        <dbReference type="EMBL" id="MFC0080609.1"/>
    </source>
</evidence>
<dbReference type="Proteomes" id="UP001589788">
    <property type="component" value="Unassembled WGS sequence"/>
</dbReference>
<gene>
    <name evidence="5" type="ORF">ACFFRE_00360</name>
</gene>
<feature type="region of interest" description="Disordered" evidence="2">
    <location>
        <begin position="195"/>
        <end position="235"/>
    </location>
</feature>
<dbReference type="PANTHER" id="PTHR43252">
    <property type="entry name" value="TRANSCRIPTIONAL REGULATOR YQJI"/>
    <property type="match status" value="1"/>
</dbReference>
<organism evidence="5 6">
    <name type="scientific">Aciditerrimonas ferrireducens</name>
    <dbReference type="NCBI Taxonomy" id="667306"/>
    <lineage>
        <taxon>Bacteria</taxon>
        <taxon>Bacillati</taxon>
        <taxon>Actinomycetota</taxon>
        <taxon>Acidimicrobiia</taxon>
        <taxon>Acidimicrobiales</taxon>
        <taxon>Acidimicrobiaceae</taxon>
        <taxon>Aciditerrimonas</taxon>
    </lineage>
</organism>
<dbReference type="InterPro" id="IPR005149">
    <property type="entry name" value="Tscrpt_reg_PadR_N"/>
</dbReference>
<comment type="caution">
    <text evidence="5">The sequence shown here is derived from an EMBL/GenBank/DDBJ whole genome shotgun (WGS) entry which is preliminary data.</text>
</comment>
<keyword evidence="1" id="KW-0175">Coiled coil</keyword>
<evidence type="ECO:0000256" key="1">
    <source>
        <dbReference type="SAM" id="Coils"/>
    </source>
</evidence>
<dbReference type="SUPFAM" id="SSF46785">
    <property type="entry name" value="Winged helix' DNA-binding domain"/>
    <property type="match status" value="2"/>
</dbReference>
<sequence>MLELAILGLLEEQELHGYEIRRRLREELGFLANVSFGSLYPALARLERSGAVVAAGEVASTPGIPMTGSLAGERAAFWPRRGPAPRSRRGRKVYRITEEGRRQFAALLAAEPGAGEDARSFGLRLAFARYLPPAARLRLLERRRSQLQERLEAARRVAADHQLDRYARSLAEHAKESTEQDISWLDRLIAAERSGGGDGVHWTPSPAPMPSPDPSRAASAAPSSAAAAAVTKGLP</sequence>
<dbReference type="InterPro" id="IPR036390">
    <property type="entry name" value="WH_DNA-bd_sf"/>
</dbReference>
<dbReference type="RefSeq" id="WP_377786991.1">
    <property type="nucleotide sequence ID" value="NZ_JBHLYQ010000001.1"/>
</dbReference>
<reference evidence="5 6" key="1">
    <citation type="submission" date="2024-09" db="EMBL/GenBank/DDBJ databases">
        <authorList>
            <person name="Sun Q."/>
            <person name="Mori K."/>
        </authorList>
    </citation>
    <scope>NUCLEOTIDE SEQUENCE [LARGE SCALE GENOMIC DNA]</scope>
    <source>
        <strain evidence="5 6">JCM 15389</strain>
    </source>
</reference>
<protein>
    <submittedName>
        <fullName evidence="5">PadR family transcriptional regulator</fullName>
    </submittedName>
</protein>
<feature type="compositionally biased region" description="Low complexity" evidence="2">
    <location>
        <begin position="214"/>
        <end position="229"/>
    </location>
</feature>
<feature type="domain" description="Transcription regulator PadR C-terminal" evidence="4">
    <location>
        <begin position="121"/>
        <end position="191"/>
    </location>
</feature>
<dbReference type="InterPro" id="IPR018309">
    <property type="entry name" value="Tscrpt_reg_PadR_C"/>
</dbReference>